<feature type="transmembrane region" description="Helical" evidence="7">
    <location>
        <begin position="59"/>
        <end position="79"/>
    </location>
</feature>
<dbReference type="PANTHER" id="PTHR23501">
    <property type="entry name" value="MAJOR FACILITATOR SUPERFAMILY"/>
    <property type="match status" value="1"/>
</dbReference>
<keyword evidence="3" id="KW-1003">Cell membrane</keyword>
<dbReference type="Gene3D" id="1.20.1720.10">
    <property type="entry name" value="Multidrug resistance protein D"/>
    <property type="match status" value="1"/>
</dbReference>
<accession>A0A7V4JQM3</accession>
<feature type="transmembrane region" description="Helical" evidence="7">
    <location>
        <begin position="288"/>
        <end position="310"/>
    </location>
</feature>
<comment type="caution">
    <text evidence="9">The sequence shown here is derived from an EMBL/GenBank/DDBJ whole genome shotgun (WGS) entry which is preliminary data.</text>
</comment>
<feature type="transmembrane region" description="Helical" evidence="7">
    <location>
        <begin position="91"/>
        <end position="117"/>
    </location>
</feature>
<dbReference type="EMBL" id="DTEI01000083">
    <property type="protein sequence ID" value="HGU15969.1"/>
    <property type="molecule type" value="Genomic_DNA"/>
</dbReference>
<evidence type="ECO:0000256" key="2">
    <source>
        <dbReference type="ARBA" id="ARBA00022448"/>
    </source>
</evidence>
<feature type="transmembrane region" description="Helical" evidence="7">
    <location>
        <begin position="503"/>
        <end position="522"/>
    </location>
</feature>
<sequence>MPFPIEPHLTVKAYKIISTKDRIFITISVMIGTFMAILDTTIVDVVLPKMIAPLATDLYGIQWVITSYMIAAATALLFVENFSKYIGYSYTFITGMTIFVIASFFCASATSLAQMVIFRSIQGMGEAFIMACAQTILMLVYPPEKRGTALGIYGLGVSFAPALGPTVGGFITEHLNWRWIFYINIPIGILNILSSFIVLPKFLGKIKVFHFNFISYFFVATATISLLIMLSKGQQQGWFQSLFIIECFFITLISFFLFFASELYASIHSKNTLVNWKIFKFPEYSLSMGLYFFILGFVLYQIFYLLPIYYENLKGLTTFQAGLHMLPPAMLIGISSITAGILSDRISPLIILVIDWFFLLITTFFIFPKLNYYTPAHKAVLLTLPLGISVGIFFSPITTFAMRNLGELTGLGVSLMHYIRFLGGSFGTAISTNHLERHTNEYFLRINELQNWAYVKQFVYSKIFLIEKFFPFGTSLKKSKALLYHAQYIQALSWSFQETFRSVGFWVIIGGIFLTILLIINLKSYFKKFYLQDPC</sequence>
<feature type="transmembrane region" description="Helical" evidence="7">
    <location>
        <begin position="349"/>
        <end position="367"/>
    </location>
</feature>
<protein>
    <submittedName>
        <fullName evidence="9">DHA2 family efflux MFS transporter permease subunit</fullName>
    </submittedName>
</protein>
<feature type="transmembrane region" description="Helical" evidence="7">
    <location>
        <begin position="379"/>
        <end position="401"/>
    </location>
</feature>
<keyword evidence="6 7" id="KW-0472">Membrane</keyword>
<dbReference type="InterPro" id="IPR004638">
    <property type="entry name" value="EmrB-like"/>
</dbReference>
<evidence type="ECO:0000313" key="9">
    <source>
        <dbReference type="EMBL" id="HGU15969.1"/>
    </source>
</evidence>
<feature type="transmembrane region" description="Helical" evidence="7">
    <location>
        <begin position="148"/>
        <end position="167"/>
    </location>
</feature>
<keyword evidence="2" id="KW-0813">Transport</keyword>
<feature type="transmembrane region" description="Helical" evidence="7">
    <location>
        <begin position="242"/>
        <end position="267"/>
    </location>
</feature>
<evidence type="ECO:0000256" key="3">
    <source>
        <dbReference type="ARBA" id="ARBA00022475"/>
    </source>
</evidence>
<dbReference type="PRINTS" id="PR01036">
    <property type="entry name" value="TCRTETB"/>
</dbReference>
<feature type="transmembrane region" description="Helical" evidence="7">
    <location>
        <begin position="179"/>
        <end position="199"/>
    </location>
</feature>
<dbReference type="InterPro" id="IPR036259">
    <property type="entry name" value="MFS_trans_sf"/>
</dbReference>
<dbReference type="GO" id="GO:0005886">
    <property type="term" value="C:plasma membrane"/>
    <property type="evidence" value="ECO:0007669"/>
    <property type="project" value="UniProtKB-SubCell"/>
</dbReference>
<feature type="domain" description="Major facilitator superfamily (MFS) profile" evidence="8">
    <location>
        <begin position="25"/>
        <end position="527"/>
    </location>
</feature>
<comment type="subcellular location">
    <subcellularLocation>
        <location evidence="1">Cell membrane</location>
        <topology evidence="1">Multi-pass membrane protein</topology>
    </subcellularLocation>
</comment>
<dbReference type="SUPFAM" id="SSF103473">
    <property type="entry name" value="MFS general substrate transporter"/>
    <property type="match status" value="1"/>
</dbReference>
<reference evidence="9" key="1">
    <citation type="journal article" date="2020" name="mSystems">
        <title>Genome- and Community-Level Interaction Insights into Carbon Utilization and Element Cycling Functions of Hydrothermarchaeota in Hydrothermal Sediment.</title>
        <authorList>
            <person name="Zhou Z."/>
            <person name="Liu Y."/>
            <person name="Xu W."/>
            <person name="Pan J."/>
            <person name="Luo Z.H."/>
            <person name="Li M."/>
        </authorList>
    </citation>
    <scope>NUCLEOTIDE SEQUENCE [LARGE SCALE GENOMIC DNA]</scope>
    <source>
        <strain evidence="9">SpSt-711</strain>
    </source>
</reference>
<evidence type="ECO:0000259" key="8">
    <source>
        <dbReference type="PROSITE" id="PS50850"/>
    </source>
</evidence>
<evidence type="ECO:0000256" key="5">
    <source>
        <dbReference type="ARBA" id="ARBA00022989"/>
    </source>
</evidence>
<evidence type="ECO:0000256" key="6">
    <source>
        <dbReference type="ARBA" id="ARBA00023136"/>
    </source>
</evidence>
<keyword evidence="4 7" id="KW-0812">Transmembrane</keyword>
<dbReference type="InterPro" id="IPR020846">
    <property type="entry name" value="MFS_dom"/>
</dbReference>
<dbReference type="AlphaFoldDB" id="A0A7V4JQM3"/>
<evidence type="ECO:0000256" key="4">
    <source>
        <dbReference type="ARBA" id="ARBA00022692"/>
    </source>
</evidence>
<feature type="transmembrane region" description="Helical" evidence="7">
    <location>
        <begin position="211"/>
        <end position="230"/>
    </location>
</feature>
<dbReference type="GO" id="GO:0022857">
    <property type="term" value="F:transmembrane transporter activity"/>
    <property type="evidence" value="ECO:0007669"/>
    <property type="project" value="InterPro"/>
</dbReference>
<keyword evidence="5 7" id="KW-1133">Transmembrane helix</keyword>
<name>A0A7V4JQM3_9BACT</name>
<dbReference type="NCBIfam" id="TIGR00711">
    <property type="entry name" value="efflux_EmrB"/>
    <property type="match status" value="1"/>
</dbReference>
<feature type="transmembrane region" description="Helical" evidence="7">
    <location>
        <begin position="322"/>
        <end position="342"/>
    </location>
</feature>
<feature type="transmembrane region" description="Helical" evidence="7">
    <location>
        <begin position="23"/>
        <end position="47"/>
    </location>
</feature>
<organism evidence="9">
    <name type="scientific">Thermodesulfobacterium geofontis</name>
    <dbReference type="NCBI Taxonomy" id="1295609"/>
    <lineage>
        <taxon>Bacteria</taxon>
        <taxon>Pseudomonadati</taxon>
        <taxon>Thermodesulfobacteriota</taxon>
        <taxon>Thermodesulfobacteria</taxon>
        <taxon>Thermodesulfobacteriales</taxon>
        <taxon>Thermodesulfobacteriaceae</taxon>
        <taxon>Thermodesulfobacterium</taxon>
    </lineage>
</organism>
<dbReference type="PANTHER" id="PTHR23501:SF174">
    <property type="entry name" value="MULTIDRUG EXPORT PROTEIN EMRB-RELATED"/>
    <property type="match status" value="1"/>
</dbReference>
<dbReference type="Pfam" id="PF07690">
    <property type="entry name" value="MFS_1"/>
    <property type="match status" value="1"/>
</dbReference>
<dbReference type="InterPro" id="IPR011701">
    <property type="entry name" value="MFS"/>
</dbReference>
<evidence type="ECO:0000256" key="7">
    <source>
        <dbReference type="SAM" id="Phobius"/>
    </source>
</evidence>
<evidence type="ECO:0000256" key="1">
    <source>
        <dbReference type="ARBA" id="ARBA00004651"/>
    </source>
</evidence>
<proteinExistence type="predicted"/>
<dbReference type="Gene3D" id="1.20.1250.20">
    <property type="entry name" value="MFS general substrate transporter like domains"/>
    <property type="match status" value="1"/>
</dbReference>
<gene>
    <name evidence="9" type="ORF">ENU91_04875</name>
</gene>
<dbReference type="PROSITE" id="PS50850">
    <property type="entry name" value="MFS"/>
    <property type="match status" value="1"/>
</dbReference>